<proteinExistence type="predicted"/>
<reference evidence="2 3" key="1">
    <citation type="submission" date="2017-02" db="EMBL/GenBank/DDBJ databases">
        <title>Complete genome sequences of Mycobacterium kansasii strains isolated from rhesus macaques.</title>
        <authorList>
            <person name="Panda A."/>
            <person name="Nagaraj S."/>
            <person name="Zhao X."/>
            <person name="Tettelin H."/>
            <person name="Detolla L.J."/>
        </authorList>
    </citation>
    <scope>NUCLEOTIDE SEQUENCE [LARGE SCALE GENOMIC DNA]</scope>
    <source>
        <strain evidence="2 3">11-3469</strain>
    </source>
</reference>
<name>A0A1V3WXF7_MYCKA</name>
<accession>A0A1V3WXF7</accession>
<dbReference type="AlphaFoldDB" id="A0A1V3WXF7"/>
<protein>
    <submittedName>
        <fullName evidence="2">Uncharacterized protein</fullName>
    </submittedName>
</protein>
<gene>
    <name evidence="2" type="ORF">BZL29_5707</name>
</gene>
<evidence type="ECO:0000313" key="3">
    <source>
        <dbReference type="Proteomes" id="UP000188532"/>
    </source>
</evidence>
<dbReference type="Proteomes" id="UP000188532">
    <property type="component" value="Unassembled WGS sequence"/>
</dbReference>
<feature type="region of interest" description="Disordered" evidence="1">
    <location>
        <begin position="24"/>
        <end position="65"/>
    </location>
</feature>
<sequence>MQRAGPAPLLSNAECTSGGVAIQTGAARTTPDVTAQTLRSHVDDRHPVNDRSSRLPPPDFKSDRT</sequence>
<evidence type="ECO:0000256" key="1">
    <source>
        <dbReference type="SAM" id="MobiDB-lite"/>
    </source>
</evidence>
<comment type="caution">
    <text evidence="2">The sequence shown here is derived from an EMBL/GenBank/DDBJ whole genome shotgun (WGS) entry which is preliminary data.</text>
</comment>
<feature type="compositionally biased region" description="Basic and acidic residues" evidence="1">
    <location>
        <begin position="40"/>
        <end position="53"/>
    </location>
</feature>
<dbReference type="EMBL" id="MVBN01000006">
    <property type="protein sequence ID" value="OOK71448.1"/>
    <property type="molecule type" value="Genomic_DNA"/>
</dbReference>
<evidence type="ECO:0000313" key="2">
    <source>
        <dbReference type="EMBL" id="OOK71448.1"/>
    </source>
</evidence>
<organism evidence="2 3">
    <name type="scientific">Mycobacterium kansasii</name>
    <dbReference type="NCBI Taxonomy" id="1768"/>
    <lineage>
        <taxon>Bacteria</taxon>
        <taxon>Bacillati</taxon>
        <taxon>Actinomycetota</taxon>
        <taxon>Actinomycetes</taxon>
        <taxon>Mycobacteriales</taxon>
        <taxon>Mycobacteriaceae</taxon>
        <taxon>Mycobacterium</taxon>
    </lineage>
</organism>